<evidence type="ECO:0000313" key="3">
    <source>
        <dbReference type="Proteomes" id="UP000326924"/>
    </source>
</evidence>
<dbReference type="Proteomes" id="UP000326924">
    <property type="component" value="Unassembled WGS sequence"/>
</dbReference>
<comment type="caution">
    <text evidence="2">The sequence shown here is derived from an EMBL/GenBank/DDBJ whole genome shotgun (WGS) entry which is preliminary data.</text>
</comment>
<dbReference type="EMBL" id="VXIS01000003">
    <property type="protein sequence ID" value="KAA8914734.1"/>
    <property type="molecule type" value="Genomic_DNA"/>
</dbReference>
<evidence type="ECO:0000256" key="1">
    <source>
        <dbReference type="SAM" id="MobiDB-lite"/>
    </source>
</evidence>
<organism evidence="2 3">
    <name type="scientific">Sphaerosporella brunnea</name>
    <dbReference type="NCBI Taxonomy" id="1250544"/>
    <lineage>
        <taxon>Eukaryota</taxon>
        <taxon>Fungi</taxon>
        <taxon>Dikarya</taxon>
        <taxon>Ascomycota</taxon>
        <taxon>Pezizomycotina</taxon>
        <taxon>Pezizomycetes</taxon>
        <taxon>Pezizales</taxon>
        <taxon>Pyronemataceae</taxon>
        <taxon>Sphaerosporella</taxon>
    </lineage>
</organism>
<gene>
    <name evidence="2" type="ORF">FN846DRAFT_885738</name>
</gene>
<evidence type="ECO:0000313" key="2">
    <source>
        <dbReference type="EMBL" id="KAA8914734.1"/>
    </source>
</evidence>
<feature type="region of interest" description="Disordered" evidence="1">
    <location>
        <begin position="126"/>
        <end position="177"/>
    </location>
</feature>
<keyword evidence="3" id="KW-1185">Reference proteome</keyword>
<dbReference type="InParanoid" id="A0A5J5FB39"/>
<accession>A0A5J5FB39</accession>
<proteinExistence type="predicted"/>
<protein>
    <submittedName>
        <fullName evidence="2">Uncharacterized protein</fullName>
    </submittedName>
</protein>
<dbReference type="AlphaFoldDB" id="A0A5J5FB39"/>
<feature type="region of interest" description="Disordered" evidence="1">
    <location>
        <begin position="451"/>
        <end position="475"/>
    </location>
</feature>
<sequence length="475" mass="51624">MHSGVDLTVAPRGDRRFKNSRSYNDRLIPSESRIAVLPLAPTPQRYVARHCTVLYPAASAAEVGCVAEYALPSILINSRANDGTTNPRCLLERDRTKLFNQYERAMEKYAAHEKMGGANIDTYLLQHASGKPPRGSMKSELTTPSAPKTARPLSATSSRPPLPATSRRPAPYAPSKSLSASSDIYHLMQTCRKVRAILDAQLDSTAVRCRHGLKLVLTRNHAAVRRLLATAALAVDLDFYRYLGHGFVESTQMLNVAIELKDEPMPSCRAADCGCALGVAVVVVGTSPSTHAPISSTSPTYSQPPPPRDMVNPGKHGANHLRTTICGGAAANMTDEVLKAHIATLAREFAKTRPDETTDRRLAFFSNVFAAFEEKGVGVTMIDGKDRGVRMRSPNILQMLPQIRSLYEDLTKCPVLSTLDSELRARKKGMQGLDVLTFPVRMKMYIRTVEGVRDDVSTPPPPPPTTLPTGGAAGS</sequence>
<reference evidence="2 3" key="1">
    <citation type="submission" date="2019-09" db="EMBL/GenBank/DDBJ databases">
        <title>Draft genome of the ectomycorrhizal ascomycete Sphaerosporella brunnea.</title>
        <authorList>
            <consortium name="DOE Joint Genome Institute"/>
            <person name="Benucci G.M."/>
            <person name="Marozzi G."/>
            <person name="Antonielli L."/>
            <person name="Sanchez S."/>
            <person name="Marco P."/>
            <person name="Wang X."/>
            <person name="Falini L.B."/>
            <person name="Barry K."/>
            <person name="Haridas S."/>
            <person name="Lipzen A."/>
            <person name="Labutti K."/>
            <person name="Grigoriev I.V."/>
            <person name="Murat C."/>
            <person name="Martin F."/>
            <person name="Albertini E."/>
            <person name="Donnini D."/>
            <person name="Bonito G."/>
        </authorList>
    </citation>
    <scope>NUCLEOTIDE SEQUENCE [LARGE SCALE GENOMIC DNA]</scope>
    <source>
        <strain evidence="2 3">Sb_GMNB300</strain>
    </source>
</reference>
<name>A0A5J5FB39_9PEZI</name>